<dbReference type="FunFam" id="1.20.1270.60:FF:000022">
    <property type="entry name" value="Sorting nexin 3 protein"/>
    <property type="match status" value="1"/>
</dbReference>
<feature type="compositionally biased region" description="Pro residues" evidence="20">
    <location>
        <begin position="745"/>
        <end position="765"/>
    </location>
</feature>
<gene>
    <name evidence="22" type="ORF">QBC42DRAFT_307752</name>
</gene>
<evidence type="ECO:0000256" key="18">
    <source>
        <dbReference type="PROSITE-ProRule" id="PRU00221"/>
    </source>
</evidence>
<evidence type="ECO:0000256" key="20">
    <source>
        <dbReference type="SAM" id="MobiDB-lite"/>
    </source>
</evidence>
<dbReference type="CDD" id="cd00200">
    <property type="entry name" value="WD40"/>
    <property type="match status" value="1"/>
</dbReference>
<reference evidence="22" key="1">
    <citation type="journal article" date="2023" name="Mol. Phylogenet. Evol.">
        <title>Genome-scale phylogeny and comparative genomics of the fungal order Sordariales.</title>
        <authorList>
            <person name="Hensen N."/>
            <person name="Bonometti L."/>
            <person name="Westerberg I."/>
            <person name="Brannstrom I.O."/>
            <person name="Guillou S."/>
            <person name="Cros-Aarteil S."/>
            <person name="Calhoun S."/>
            <person name="Haridas S."/>
            <person name="Kuo A."/>
            <person name="Mondo S."/>
            <person name="Pangilinan J."/>
            <person name="Riley R."/>
            <person name="LaButti K."/>
            <person name="Andreopoulos B."/>
            <person name="Lipzen A."/>
            <person name="Chen C."/>
            <person name="Yan M."/>
            <person name="Daum C."/>
            <person name="Ng V."/>
            <person name="Clum A."/>
            <person name="Steindorff A."/>
            <person name="Ohm R.A."/>
            <person name="Martin F."/>
            <person name="Silar P."/>
            <person name="Natvig D.O."/>
            <person name="Lalanne C."/>
            <person name="Gautier V."/>
            <person name="Ament-Velasquez S.L."/>
            <person name="Kruys A."/>
            <person name="Hutchinson M.I."/>
            <person name="Powell A.J."/>
            <person name="Barry K."/>
            <person name="Miller A.N."/>
            <person name="Grigoriev I.V."/>
            <person name="Debuchy R."/>
            <person name="Gladieux P."/>
            <person name="Hiltunen Thoren M."/>
            <person name="Johannesson H."/>
        </authorList>
    </citation>
    <scope>NUCLEOTIDE SEQUENCE</scope>
    <source>
        <strain evidence="22">PSN324</strain>
    </source>
</reference>
<dbReference type="Gene3D" id="1.25.40.500">
    <property type="entry name" value="TFIID subunit TAF5, NTD2 domain"/>
    <property type="match status" value="1"/>
</dbReference>
<evidence type="ECO:0000313" key="23">
    <source>
        <dbReference type="Proteomes" id="UP001321749"/>
    </source>
</evidence>
<dbReference type="GO" id="GO:0005768">
    <property type="term" value="C:endosome"/>
    <property type="evidence" value="ECO:0007669"/>
    <property type="project" value="UniProtKB-ARBA"/>
</dbReference>
<dbReference type="InterPro" id="IPR015404">
    <property type="entry name" value="Vps5_C"/>
</dbReference>
<keyword evidence="11" id="KW-0677">Repeat</keyword>
<evidence type="ECO:0000313" key="22">
    <source>
        <dbReference type="EMBL" id="KAK4459582.1"/>
    </source>
</evidence>
<dbReference type="InterPro" id="IPR036871">
    <property type="entry name" value="PX_dom_sf"/>
</dbReference>
<evidence type="ECO:0000256" key="19">
    <source>
        <dbReference type="SAM" id="Coils"/>
    </source>
</evidence>
<organism evidence="22 23">
    <name type="scientific">Cladorrhinum samala</name>
    <dbReference type="NCBI Taxonomy" id="585594"/>
    <lineage>
        <taxon>Eukaryota</taxon>
        <taxon>Fungi</taxon>
        <taxon>Dikarya</taxon>
        <taxon>Ascomycota</taxon>
        <taxon>Pezizomycotina</taxon>
        <taxon>Sordariomycetes</taxon>
        <taxon>Sordariomycetidae</taxon>
        <taxon>Sordariales</taxon>
        <taxon>Podosporaceae</taxon>
        <taxon>Cladorrhinum</taxon>
    </lineage>
</organism>
<dbReference type="PROSITE" id="PS00678">
    <property type="entry name" value="WD_REPEATS_1"/>
    <property type="match status" value="1"/>
</dbReference>
<dbReference type="InterPro" id="IPR015943">
    <property type="entry name" value="WD40/YVTN_repeat-like_dom_sf"/>
</dbReference>
<dbReference type="SUPFAM" id="SSF103657">
    <property type="entry name" value="BAR/IMD domain-like"/>
    <property type="match status" value="1"/>
</dbReference>
<comment type="similarity">
    <text evidence="5">Belongs to the WD repeat TAF5 family.</text>
</comment>
<dbReference type="InterPro" id="IPR006594">
    <property type="entry name" value="LisH"/>
</dbReference>
<keyword evidence="7" id="KW-0813">Transport</keyword>
<sequence>MASIPDVQRSQATPKDHIADKLNIQVTDYLKKKGFTKTEAIFRQETQNLGPDGRPANRSEDQTPKKYLKAFLLLKGWIDNNLDIYKFELRKLLWPLFIYSYLELIEQCYNDEAAHFLNALQQHFETDHRDTLRLLATITLPQHIKENQTTRLYRENMYRIPLNQSLSGNLFHFLEREADNGGQTITYILQTRCKVETSARGPIEPWSFEAIYRRAQNLDLDEIDAQEGIPGVFTGVLNRNVLDTSSKLKLGPLPMEPELRDDVRAELEEEDQRHPPTDNRLSLVEEFDRRIKREESADAPARADLPLPPSRGRDVVMEMQKVRENRDRFQIEGRTGGVGIPVSACMFTFHNTLGSVSCMDFSNDNQLVAVGTMDSYIRVWDLEGKPLKKTLESEKDLNLNNRKLIGHSGPVYGVSFSDSIGNLDRNIYEEGNPPDTSTKFLLSCSADGQVRLWSLEHWTCLCIYKAHDGPVFRVLWSPHGHYFATAGWDKTIRVFAQDHASAQRIMVGHDTSCSALAWHPNGTYVFSASDEMDKSIRMWSIITGQCVRIFNGHTDYISALQCAPNGRILASADAGGNIFLWDIEKGTRIKRCRGHGKGGIPSLSFSVESNVLVSGGLDGTVRIWDVELPADPNKANLLTGSAAQPGQQPDGSIVVGDSIAVAGAAESRSITVGGSAAQAPTASTAGAGVGASGGGSGKKKSKEVQVTADQISAFATKKTPLLKVRFTRMNLIVAGGCYDPEPPKLRQPPAPLHCATPPPPQPPPPPHKHLALPTDIEPDTPSKLRKMEDPWADSAAPLGSSSSQGDDSAAAETGTSSSTAPANTTATSSSSATSSTRPSRITPRRLIAQPTRLEAVEDDPLGPLGAASSVQTPPATGDSNNDLGSGAPPVPPSKEHSLPVRTTMPPASSNKRPSGPPDPHRIDDDDEEGSLYRQGTGPRQPPPVQGALPSPVRTTTQPSVSLEQAAKPNFHITVGDPHKVGDLTSSHIVYSVRTKTSSKAYKQSEFEVKRRYRDFLWLYTTLHANNPGVVVPPPPEKQAVGRFESNFVESRRAALEKMLNKIAAHPTLQLDGDLKLFLESEAFNIDVKHKERKEPNLGESKGVLGSLGFGGSSNKFVEQDDWFHDRRVYLDALENQLKSLLKAMDSMVAQRKAMAEAAGDFSASLHALSTVELSPTLSGPLDALSELQLTIRDVYDRQAQQDVLTFGIIIEEYIRLIASVKQAFTQRQKAFHSWHTAESELQKRKTSQDKLLRQGKSQQDRLNQVSAEVADAERKVHQARLLFDDMGRLLRSELDRFEREKVEDFKSAVETFLESAVEAQKELIEKWETFLMQLDAEDDENVFYRPPVIQSNKPVGNTAVDRARARIDEDSD</sequence>
<evidence type="ECO:0000256" key="17">
    <source>
        <dbReference type="ARBA" id="ARBA00023242"/>
    </source>
</evidence>
<dbReference type="InterPro" id="IPR001680">
    <property type="entry name" value="WD40_rpt"/>
</dbReference>
<dbReference type="Pfam" id="PF00400">
    <property type="entry name" value="WD40"/>
    <property type="match status" value="6"/>
</dbReference>
<evidence type="ECO:0000256" key="12">
    <source>
        <dbReference type="ARBA" id="ARBA00022927"/>
    </source>
</evidence>
<dbReference type="GO" id="GO:0005829">
    <property type="term" value="C:cytosol"/>
    <property type="evidence" value="ECO:0007669"/>
    <property type="project" value="GOC"/>
</dbReference>
<evidence type="ECO:0000259" key="21">
    <source>
        <dbReference type="PROSITE" id="PS50195"/>
    </source>
</evidence>
<evidence type="ECO:0000256" key="9">
    <source>
        <dbReference type="ARBA" id="ARBA00022553"/>
    </source>
</evidence>
<dbReference type="SUPFAM" id="SSF50978">
    <property type="entry name" value="WD40 repeat-like"/>
    <property type="match status" value="1"/>
</dbReference>
<dbReference type="GO" id="GO:0016251">
    <property type="term" value="F:RNA polymerase II general transcription initiation factor activity"/>
    <property type="evidence" value="ECO:0007669"/>
    <property type="project" value="TreeGrafter"/>
</dbReference>
<evidence type="ECO:0000256" key="5">
    <source>
        <dbReference type="ARBA" id="ARBA00009435"/>
    </source>
</evidence>
<dbReference type="PROSITE" id="PS50082">
    <property type="entry name" value="WD_REPEATS_2"/>
    <property type="match status" value="5"/>
</dbReference>
<dbReference type="Gene3D" id="3.30.1520.10">
    <property type="entry name" value="Phox-like domain"/>
    <property type="match status" value="1"/>
</dbReference>
<dbReference type="GO" id="GO:0005794">
    <property type="term" value="C:Golgi apparatus"/>
    <property type="evidence" value="ECO:0007669"/>
    <property type="project" value="UniProtKB-SubCell"/>
</dbReference>
<keyword evidence="8" id="KW-0963">Cytoplasm</keyword>
<dbReference type="CDD" id="cd08044">
    <property type="entry name" value="TAF5_NTD2"/>
    <property type="match status" value="1"/>
</dbReference>
<protein>
    <submittedName>
        <fullName evidence="22">Vps5 C terminal like-domain-containing protein</fullName>
    </submittedName>
</protein>
<evidence type="ECO:0000256" key="4">
    <source>
        <dbReference type="ARBA" id="ARBA00004555"/>
    </source>
</evidence>
<dbReference type="Gene3D" id="2.130.10.10">
    <property type="entry name" value="YVTN repeat-like/Quinoprotein amine dehydrogenase"/>
    <property type="match status" value="2"/>
</dbReference>
<feature type="domain" description="PX" evidence="21">
    <location>
        <begin position="968"/>
        <end position="1085"/>
    </location>
</feature>
<name>A0AAV9HGF1_9PEZI</name>
<dbReference type="CDD" id="cd07627">
    <property type="entry name" value="BAR_Vps5p"/>
    <property type="match status" value="1"/>
</dbReference>
<evidence type="ECO:0000256" key="10">
    <source>
        <dbReference type="ARBA" id="ARBA00022574"/>
    </source>
</evidence>
<feature type="repeat" description="WD" evidence="18">
    <location>
        <begin position="349"/>
        <end position="390"/>
    </location>
</feature>
<feature type="coiled-coil region" evidence="19">
    <location>
        <begin position="1255"/>
        <end position="1282"/>
    </location>
</feature>
<feature type="repeat" description="WD" evidence="18">
    <location>
        <begin position="506"/>
        <end position="549"/>
    </location>
</feature>
<feature type="compositionally biased region" description="Gly residues" evidence="20">
    <location>
        <begin position="687"/>
        <end position="696"/>
    </location>
</feature>
<dbReference type="PROSITE" id="PS50294">
    <property type="entry name" value="WD_REPEATS_REGION"/>
    <property type="match status" value="4"/>
</dbReference>
<feature type="compositionally biased region" description="Low complexity" evidence="20">
    <location>
        <begin position="799"/>
        <end position="845"/>
    </location>
</feature>
<evidence type="ECO:0000256" key="6">
    <source>
        <dbReference type="ARBA" id="ARBA00010883"/>
    </source>
</evidence>
<keyword evidence="15" id="KW-0472">Membrane</keyword>
<dbReference type="SMART" id="SM00320">
    <property type="entry name" value="WD40"/>
    <property type="match status" value="6"/>
</dbReference>
<dbReference type="Gene3D" id="1.20.1270.60">
    <property type="entry name" value="Arfaptin homology (AH) domain/BAR domain"/>
    <property type="match status" value="1"/>
</dbReference>
<dbReference type="GO" id="GO:0005669">
    <property type="term" value="C:transcription factor TFIID complex"/>
    <property type="evidence" value="ECO:0007669"/>
    <property type="project" value="TreeGrafter"/>
</dbReference>
<feature type="region of interest" description="Disordered" evidence="20">
    <location>
        <begin position="679"/>
        <end position="701"/>
    </location>
</feature>
<dbReference type="InterPro" id="IPR007582">
    <property type="entry name" value="TFIID_NTD2"/>
</dbReference>
<feature type="repeat" description="WD" evidence="18">
    <location>
        <begin position="464"/>
        <end position="495"/>
    </location>
</feature>
<evidence type="ECO:0000256" key="8">
    <source>
        <dbReference type="ARBA" id="ARBA00022490"/>
    </source>
</evidence>
<evidence type="ECO:0000256" key="13">
    <source>
        <dbReference type="ARBA" id="ARBA00023015"/>
    </source>
</evidence>
<keyword evidence="19" id="KW-0175">Coiled coil</keyword>
<proteinExistence type="inferred from homology"/>
<dbReference type="EMBL" id="MU865033">
    <property type="protein sequence ID" value="KAK4459582.1"/>
    <property type="molecule type" value="Genomic_DNA"/>
</dbReference>
<dbReference type="PROSITE" id="PS50195">
    <property type="entry name" value="PX"/>
    <property type="match status" value="1"/>
</dbReference>
<dbReference type="PRINTS" id="PR00320">
    <property type="entry name" value="GPROTEINBRPT"/>
</dbReference>
<evidence type="ECO:0000256" key="15">
    <source>
        <dbReference type="ARBA" id="ARBA00023136"/>
    </source>
</evidence>
<dbReference type="GO" id="GO:0006367">
    <property type="term" value="P:transcription initiation at RNA polymerase II promoter"/>
    <property type="evidence" value="ECO:0007669"/>
    <property type="project" value="TreeGrafter"/>
</dbReference>
<feature type="compositionally biased region" description="Polar residues" evidence="20">
    <location>
        <begin position="868"/>
        <end position="883"/>
    </location>
</feature>
<dbReference type="InterPro" id="IPR020472">
    <property type="entry name" value="WD40_PAC1"/>
</dbReference>
<dbReference type="Pfam" id="PF00787">
    <property type="entry name" value="PX"/>
    <property type="match status" value="1"/>
</dbReference>
<dbReference type="PANTHER" id="PTHR19879:SF1">
    <property type="entry name" value="CANNONBALL-RELATED"/>
    <property type="match status" value="1"/>
</dbReference>
<evidence type="ECO:0000256" key="1">
    <source>
        <dbReference type="ARBA" id="ARBA00004123"/>
    </source>
</evidence>
<keyword evidence="17" id="KW-0539">Nucleus</keyword>
<dbReference type="Pfam" id="PF09325">
    <property type="entry name" value="Vps5"/>
    <property type="match status" value="1"/>
</dbReference>
<reference evidence="22" key="2">
    <citation type="submission" date="2023-06" db="EMBL/GenBank/DDBJ databases">
        <authorList>
            <consortium name="Lawrence Berkeley National Laboratory"/>
            <person name="Mondo S.J."/>
            <person name="Hensen N."/>
            <person name="Bonometti L."/>
            <person name="Westerberg I."/>
            <person name="Brannstrom I.O."/>
            <person name="Guillou S."/>
            <person name="Cros-Aarteil S."/>
            <person name="Calhoun S."/>
            <person name="Haridas S."/>
            <person name="Kuo A."/>
            <person name="Pangilinan J."/>
            <person name="Riley R."/>
            <person name="Labutti K."/>
            <person name="Andreopoulos B."/>
            <person name="Lipzen A."/>
            <person name="Chen C."/>
            <person name="Yanf M."/>
            <person name="Daum C."/>
            <person name="Ng V."/>
            <person name="Clum A."/>
            <person name="Steindorff A."/>
            <person name="Ohm R."/>
            <person name="Martin F."/>
            <person name="Silar P."/>
            <person name="Natvig D."/>
            <person name="Lalanne C."/>
            <person name="Gautier V."/>
            <person name="Ament-Velasquez S.L."/>
            <person name="Kruys A."/>
            <person name="Hutchinson M.I."/>
            <person name="Powell A.J."/>
            <person name="Barry K."/>
            <person name="Miller A.N."/>
            <person name="Grigoriev I.V."/>
            <person name="Debuchy R."/>
            <person name="Gladieux P."/>
            <person name="Thoren M.H."/>
            <person name="Johannesson H."/>
        </authorList>
    </citation>
    <scope>NUCLEOTIDE SEQUENCE</scope>
    <source>
        <strain evidence="22">PSN324</strain>
    </source>
</reference>
<keyword evidence="9" id="KW-0597">Phosphoprotein</keyword>
<evidence type="ECO:0000256" key="11">
    <source>
        <dbReference type="ARBA" id="ARBA00022737"/>
    </source>
</evidence>
<dbReference type="InterPro" id="IPR035803">
    <property type="entry name" value="BAR_Vps5"/>
</dbReference>
<accession>A0AAV9HGF1</accession>
<evidence type="ECO:0000256" key="2">
    <source>
        <dbReference type="ARBA" id="ARBA00004287"/>
    </source>
</evidence>
<keyword evidence="14" id="KW-0333">Golgi apparatus</keyword>
<keyword evidence="16" id="KW-0804">Transcription</keyword>
<dbReference type="GO" id="GO:0035091">
    <property type="term" value="F:phosphatidylinositol binding"/>
    <property type="evidence" value="ECO:0007669"/>
    <property type="project" value="InterPro"/>
</dbReference>
<dbReference type="GO" id="GO:0030904">
    <property type="term" value="C:retromer complex"/>
    <property type="evidence" value="ECO:0007669"/>
    <property type="project" value="UniProtKB-ARBA"/>
</dbReference>
<dbReference type="InterPro" id="IPR027267">
    <property type="entry name" value="AH/BAR_dom_sf"/>
</dbReference>
<dbReference type="FunFam" id="3.30.1520.10:FF:000013">
    <property type="entry name" value="Putative Sorting nexin 3"/>
    <property type="match status" value="1"/>
</dbReference>
<dbReference type="InterPro" id="IPR001683">
    <property type="entry name" value="PX_dom"/>
</dbReference>
<keyword evidence="23" id="KW-1185">Reference proteome</keyword>
<evidence type="ECO:0000256" key="16">
    <source>
        <dbReference type="ARBA" id="ARBA00023163"/>
    </source>
</evidence>
<dbReference type="Proteomes" id="UP001321749">
    <property type="component" value="Unassembled WGS sequence"/>
</dbReference>
<feature type="region of interest" description="Disordered" evidence="20">
    <location>
        <begin position="743"/>
        <end position="960"/>
    </location>
</feature>
<dbReference type="InterPro" id="IPR036322">
    <property type="entry name" value="WD40_repeat_dom_sf"/>
</dbReference>
<dbReference type="SMART" id="SM00312">
    <property type="entry name" value="PX"/>
    <property type="match status" value="1"/>
</dbReference>
<comment type="similarity">
    <text evidence="6">Belongs to the sorting nexin family.</text>
</comment>
<keyword evidence="10 18" id="KW-0853">WD repeat</keyword>
<dbReference type="GO" id="GO:0015031">
    <property type="term" value="P:protein transport"/>
    <property type="evidence" value="ECO:0007669"/>
    <property type="project" value="UniProtKB-KW"/>
</dbReference>
<evidence type="ECO:0000256" key="7">
    <source>
        <dbReference type="ARBA" id="ARBA00022448"/>
    </source>
</evidence>
<keyword evidence="13" id="KW-0805">Transcription regulation</keyword>
<comment type="subcellular location">
    <subcellularLocation>
        <location evidence="3">Cytoplasm</location>
    </subcellularLocation>
    <subcellularLocation>
        <location evidence="4">Golgi apparatus</location>
    </subcellularLocation>
    <subcellularLocation>
        <location evidence="2">Membrane</location>
        <topology evidence="2">Peripheral membrane protein</topology>
        <orientation evidence="2">Cytoplasmic side</orientation>
    </subcellularLocation>
    <subcellularLocation>
        <location evidence="1">Nucleus</location>
    </subcellularLocation>
</comment>
<dbReference type="SUPFAM" id="SSF64268">
    <property type="entry name" value="PX domain"/>
    <property type="match status" value="1"/>
</dbReference>
<dbReference type="InterPro" id="IPR037264">
    <property type="entry name" value="TFIID_NTD2_sf"/>
</dbReference>
<dbReference type="PANTHER" id="PTHR19879">
    <property type="entry name" value="TRANSCRIPTION INITIATION FACTOR TFIID"/>
    <property type="match status" value="1"/>
</dbReference>
<evidence type="ECO:0000256" key="3">
    <source>
        <dbReference type="ARBA" id="ARBA00004496"/>
    </source>
</evidence>
<dbReference type="PROSITE" id="PS50896">
    <property type="entry name" value="LISH"/>
    <property type="match status" value="1"/>
</dbReference>
<dbReference type="SUPFAM" id="SSF160897">
    <property type="entry name" value="Taf5 N-terminal domain-like"/>
    <property type="match status" value="1"/>
</dbReference>
<feature type="repeat" description="WD" evidence="18">
    <location>
        <begin position="600"/>
        <end position="627"/>
    </location>
</feature>
<dbReference type="Pfam" id="PF04494">
    <property type="entry name" value="TFIID_NTD2"/>
    <property type="match status" value="1"/>
</dbReference>
<dbReference type="GO" id="GO:0042147">
    <property type="term" value="P:retrograde transport, endosome to Golgi"/>
    <property type="evidence" value="ECO:0007669"/>
    <property type="project" value="UniProtKB-ARBA"/>
</dbReference>
<comment type="caution">
    <text evidence="22">The sequence shown here is derived from an EMBL/GenBank/DDBJ whole genome shotgun (WGS) entry which is preliminary data.</text>
</comment>
<dbReference type="InterPro" id="IPR019775">
    <property type="entry name" value="WD40_repeat_CS"/>
</dbReference>
<feature type="compositionally biased region" description="Basic and acidic residues" evidence="20">
    <location>
        <begin position="780"/>
        <end position="789"/>
    </location>
</feature>
<feature type="repeat" description="WD" evidence="18">
    <location>
        <begin position="550"/>
        <end position="591"/>
    </location>
</feature>
<evidence type="ECO:0000256" key="14">
    <source>
        <dbReference type="ARBA" id="ARBA00023034"/>
    </source>
</evidence>
<keyword evidence="12" id="KW-0653">Protein transport</keyword>